<dbReference type="PANTHER" id="PTHR31197:SF21">
    <property type="entry name" value="C2H2-TYPE DOMAIN-CONTAINING PROTEIN"/>
    <property type="match status" value="1"/>
</dbReference>
<organism evidence="2 3">
    <name type="scientific">Castilleja foliolosa</name>
    <dbReference type="NCBI Taxonomy" id="1961234"/>
    <lineage>
        <taxon>Eukaryota</taxon>
        <taxon>Viridiplantae</taxon>
        <taxon>Streptophyta</taxon>
        <taxon>Embryophyta</taxon>
        <taxon>Tracheophyta</taxon>
        <taxon>Spermatophyta</taxon>
        <taxon>Magnoliopsida</taxon>
        <taxon>eudicotyledons</taxon>
        <taxon>Gunneridae</taxon>
        <taxon>Pentapetalae</taxon>
        <taxon>asterids</taxon>
        <taxon>lamiids</taxon>
        <taxon>Lamiales</taxon>
        <taxon>Orobanchaceae</taxon>
        <taxon>Pedicularideae</taxon>
        <taxon>Castillejinae</taxon>
        <taxon>Castilleja</taxon>
    </lineage>
</organism>
<evidence type="ECO:0000313" key="3">
    <source>
        <dbReference type="Proteomes" id="UP001632038"/>
    </source>
</evidence>
<dbReference type="Pfam" id="PF07800">
    <property type="entry name" value="DUF1644"/>
    <property type="match status" value="2"/>
</dbReference>
<dbReference type="PANTHER" id="PTHR31197">
    <property type="entry name" value="OS01G0612600 PROTEIN"/>
    <property type="match status" value="1"/>
</dbReference>
<proteinExistence type="predicted"/>
<dbReference type="Proteomes" id="UP001632038">
    <property type="component" value="Unassembled WGS sequence"/>
</dbReference>
<gene>
    <name evidence="2" type="primary">WRKY9_1</name>
    <name evidence="2" type="ORF">CASFOL_012597</name>
</gene>
<name>A0ABD3DJC6_9LAMI</name>
<protein>
    <submittedName>
        <fullName evidence="2">DNA binding domain</fullName>
    </submittedName>
</protein>
<keyword evidence="3" id="KW-1185">Reference proteome</keyword>
<dbReference type="EMBL" id="JAVIJP010000016">
    <property type="protein sequence ID" value="KAL3641782.1"/>
    <property type="molecule type" value="Genomic_DNA"/>
</dbReference>
<accession>A0ABD3DJC6</accession>
<feature type="compositionally biased region" description="Basic and acidic residues" evidence="1">
    <location>
        <begin position="34"/>
        <end position="48"/>
    </location>
</feature>
<comment type="caution">
    <text evidence="2">The sequence shown here is derived from an EMBL/GenBank/DDBJ whole genome shotgun (WGS) entry which is preliminary data.</text>
</comment>
<feature type="region of interest" description="Disordered" evidence="1">
    <location>
        <begin position="1"/>
        <end position="48"/>
    </location>
</feature>
<evidence type="ECO:0000256" key="1">
    <source>
        <dbReference type="SAM" id="MobiDB-lite"/>
    </source>
</evidence>
<reference evidence="3" key="1">
    <citation type="journal article" date="2024" name="IScience">
        <title>Strigolactones Initiate the Formation of Haustorium-like Structures in Castilleja.</title>
        <authorList>
            <person name="Buerger M."/>
            <person name="Peterson D."/>
            <person name="Chory J."/>
        </authorList>
    </citation>
    <scope>NUCLEOTIDE SEQUENCE [LARGE SCALE GENOMIC DNA]</scope>
</reference>
<sequence>MVKSNKLHRKTNSSFHCKSNNDKNKLSPHHKKVSKDADKPQKVESISDKKKEWENAVCSVCMESPHNAVLLLCSSHEKNCRPYMCATDPYLSNCLDQYKKAPGPLLCPLCRGEVKGWAVVEPARKYLDLKKRACVRESCSFVGNYREIKKHVEKEHPFVCPREVDPTHAEKWKRFEERRDISDVVSAIRSTMPGAIVIGDYVVENGFYSGGGDGFYSGGGDGFYSGRDDGFFGWSGPAFTLGSSRSTRRRVSRMARLHERLLFGRRMRRLGR</sequence>
<dbReference type="AlphaFoldDB" id="A0ABD3DJC6"/>
<dbReference type="Gene3D" id="3.30.40.10">
    <property type="entry name" value="Zinc/RING finger domain, C3HC4 (zinc finger)"/>
    <property type="match status" value="1"/>
</dbReference>
<dbReference type="InterPro" id="IPR012866">
    <property type="entry name" value="DUF1644"/>
</dbReference>
<feature type="compositionally biased region" description="Basic residues" evidence="1">
    <location>
        <begin position="1"/>
        <end position="11"/>
    </location>
</feature>
<dbReference type="InterPro" id="IPR013083">
    <property type="entry name" value="Znf_RING/FYVE/PHD"/>
</dbReference>
<evidence type="ECO:0000313" key="2">
    <source>
        <dbReference type="EMBL" id="KAL3641782.1"/>
    </source>
</evidence>